<evidence type="ECO:0000256" key="4">
    <source>
        <dbReference type="SAM" id="MobiDB-lite"/>
    </source>
</evidence>
<dbReference type="AlphaFoldDB" id="A0A388LEV7"/>
<reference evidence="6 7" key="1">
    <citation type="journal article" date="2018" name="Cell">
        <title>The Chara Genome: Secondary Complexity and Implications for Plant Terrestrialization.</title>
        <authorList>
            <person name="Nishiyama T."/>
            <person name="Sakayama H."/>
            <person name="Vries J.D."/>
            <person name="Buschmann H."/>
            <person name="Saint-Marcoux D."/>
            <person name="Ullrich K.K."/>
            <person name="Haas F.B."/>
            <person name="Vanderstraeten L."/>
            <person name="Becker D."/>
            <person name="Lang D."/>
            <person name="Vosolsobe S."/>
            <person name="Rombauts S."/>
            <person name="Wilhelmsson P.K.I."/>
            <person name="Janitza P."/>
            <person name="Kern R."/>
            <person name="Heyl A."/>
            <person name="Rumpler F."/>
            <person name="Villalobos L.I.A.C."/>
            <person name="Clay J.M."/>
            <person name="Skokan R."/>
            <person name="Toyoda A."/>
            <person name="Suzuki Y."/>
            <person name="Kagoshima H."/>
            <person name="Schijlen E."/>
            <person name="Tajeshwar N."/>
            <person name="Catarino B."/>
            <person name="Hetherington A.J."/>
            <person name="Saltykova A."/>
            <person name="Bonnot C."/>
            <person name="Breuninger H."/>
            <person name="Symeonidi A."/>
            <person name="Radhakrishnan G.V."/>
            <person name="Van Nieuwerburgh F."/>
            <person name="Deforce D."/>
            <person name="Chang C."/>
            <person name="Karol K.G."/>
            <person name="Hedrich R."/>
            <person name="Ulvskov P."/>
            <person name="Glockner G."/>
            <person name="Delwiche C.F."/>
            <person name="Petrasek J."/>
            <person name="Van de Peer Y."/>
            <person name="Friml J."/>
            <person name="Beilby M."/>
            <person name="Dolan L."/>
            <person name="Kohara Y."/>
            <person name="Sugano S."/>
            <person name="Fujiyama A."/>
            <person name="Delaux P.-M."/>
            <person name="Quint M."/>
            <person name="TheiBen G."/>
            <person name="Hagemann M."/>
            <person name="Harholt J."/>
            <person name="Dunand C."/>
            <person name="Zachgo S."/>
            <person name="Langdale J."/>
            <person name="Maumus F."/>
            <person name="Straeten D.V.D."/>
            <person name="Gould S.B."/>
            <person name="Rensing S.A."/>
        </authorList>
    </citation>
    <scope>NUCLEOTIDE SEQUENCE [LARGE SCALE GENOMIC DNA]</scope>
    <source>
        <strain evidence="6 7">S276</strain>
    </source>
</reference>
<evidence type="ECO:0000259" key="5">
    <source>
        <dbReference type="PROSITE" id="PS50828"/>
    </source>
</evidence>
<dbReference type="InterPro" id="IPR036063">
    <property type="entry name" value="Smr_dom_sf"/>
</dbReference>
<dbReference type="PROSITE" id="PS50828">
    <property type="entry name" value="SMR"/>
    <property type="match status" value="1"/>
</dbReference>
<keyword evidence="7" id="KW-1185">Reference proteome</keyword>
<feature type="domain" description="Smr" evidence="5">
    <location>
        <begin position="1137"/>
        <end position="1225"/>
    </location>
</feature>
<feature type="repeat" description="PPR" evidence="3">
    <location>
        <begin position="710"/>
        <end position="740"/>
    </location>
</feature>
<feature type="repeat" description="PPR" evidence="3">
    <location>
        <begin position="898"/>
        <end position="932"/>
    </location>
</feature>
<dbReference type="SUPFAM" id="SSF160443">
    <property type="entry name" value="SMR domain-like"/>
    <property type="match status" value="1"/>
</dbReference>
<dbReference type="STRING" id="69332.A0A388LEV7"/>
<feature type="compositionally biased region" description="Gly residues" evidence="4">
    <location>
        <begin position="193"/>
        <end position="207"/>
    </location>
</feature>
<feature type="repeat" description="PPR" evidence="3">
    <location>
        <begin position="1003"/>
        <end position="1037"/>
    </location>
</feature>
<dbReference type="InterPro" id="IPR002625">
    <property type="entry name" value="Smr_dom"/>
</dbReference>
<dbReference type="Gene3D" id="1.25.40.10">
    <property type="entry name" value="Tetratricopeptide repeat domain"/>
    <property type="match status" value="5"/>
</dbReference>
<gene>
    <name evidence="6" type="ORF">CBR_g31394</name>
</gene>
<feature type="region of interest" description="Disordered" evidence="4">
    <location>
        <begin position="180"/>
        <end position="211"/>
    </location>
</feature>
<comment type="similarity">
    <text evidence="1">Belongs to the PPR family. P subfamily.</text>
</comment>
<feature type="repeat" description="PPR" evidence="3">
    <location>
        <begin position="933"/>
        <end position="967"/>
    </location>
</feature>
<protein>
    <recommendedName>
        <fullName evidence="5">Smr domain-containing protein</fullName>
    </recommendedName>
</protein>
<feature type="compositionally biased region" description="Low complexity" evidence="4">
    <location>
        <begin position="42"/>
        <end position="56"/>
    </location>
</feature>
<name>A0A388LEV7_CHABU</name>
<sequence>MATAGVLPAAKLTRSDGGLGLSGLFLTSCRDGKYGRDGFHPSGSNSSTSTSTSTSRSKGLIQIAPLLSSSSSCCSSYSYSYSCPSYSYSYSCPSYSCFSYSFAYSSPLSRRCRETRTRVSTVLSSPRDLASCFVCFRRSDGDMNVDVNVDKFSTAGCRRQWRWCDLSRLQSGAAAMSSLRSQAGLTKGERGRGGGGRGGGGGGGGKSGGRRRRIVAMAVMDRFSMERMIKVGPAAGMGARASIREKDNARVDASSAVAVRTGFVNVCAGQSRARQARVHAIGLDRSGKQCIALNLCAPSEEAWGWQIHWRALSLLLGFRRSSSSSSVSILHPHLYQVSDPKFLEPSTKSTSPGVTFFLSWQLNRRHGGVNTVYRPMIAVNGGAGGGDRSLLAHALPKWESGGLTSGSLDRGPKHGSFCLSGGVEMMLTEDECTNLSPQISSSRVGLMPGAIGGGLNQVERKNQGEGGLSVVVKSGKRGSDDFELACLPDGNILNRDDELSENGPGHFPSKHKDKDEGTASRSNHSGDSSTYERGGLRLRETLPVGDDDQERGIKKRTSDKQEHAHARKTGNARVRRKGRLKGGQWLAASRQRTGKDGAEREVRYARQTKEYSPIVEEVLLKARKYPVRDILAKLGRQLSQSQAMDILKEFQRTHNWHCTLQVFEWMKKQPWHRPNARTYTSLIGFMGREGKIELAVRLFEDMLAANCEPDHYTYTALINGYGKSRMFAEALAVFEHMKESAPGCNPNTVTCNALIDALCKGGRYDEAESIFWDMRKGKGGLGPHCAPNAVTYNTIIRALCNEGQIKAAVAMLEEMKQGELGGEDCQPNVVTYNILVDACGKAGMHDKAQQLFDDMKQRGLQPDQITYTALLDAYGKAGIHEQAERTFKEMQSAACVMDVLVYTALIDAYGKSGFHERAEDLFFKMEVAGIQPNKVTYLSMIDAYGKAGLHAKAEQIFKSMQDAGFEPTLLTYSSLINAYGKAGLYREAATIFCNMQSAGCQPNLITYAALLSACGRDPDWEKAMTVMDALLHSGQEIELALCSLIIGIPKWRDYDEVDEDEENEKEKDTGVWKRAEKMFSIVRGHSVMAKRSFFNALIDVLWFFKLRGRAKRVLAAAREIGAYPEDCCVFGDDVWTLDLHKLSIGAALTLLMTWMAELQLALEWGAEVPNTVRVITGWGRHSRSGESAVKVAVEECVSELGLPFRVIRGNEGSFLASGKALHKWLLSDKAASALILQDEEIAMPRKGYNADRGMVESSEDESG</sequence>
<dbReference type="Pfam" id="PF12854">
    <property type="entry name" value="PPR_1"/>
    <property type="match status" value="2"/>
</dbReference>
<feature type="repeat" description="PPR" evidence="3">
    <location>
        <begin position="863"/>
        <end position="897"/>
    </location>
</feature>
<dbReference type="Gene3D" id="3.30.1370.110">
    <property type="match status" value="1"/>
</dbReference>
<dbReference type="PANTHER" id="PTHR47447:SF17">
    <property type="entry name" value="OS12G0638900 PROTEIN"/>
    <property type="match status" value="1"/>
</dbReference>
<dbReference type="Pfam" id="PF13812">
    <property type="entry name" value="PPR_3"/>
    <property type="match status" value="1"/>
</dbReference>
<feature type="region of interest" description="Disordered" evidence="4">
    <location>
        <begin position="495"/>
        <end position="599"/>
    </location>
</feature>
<feature type="repeat" description="PPR" evidence="3">
    <location>
        <begin position="828"/>
        <end position="862"/>
    </location>
</feature>
<dbReference type="Pfam" id="PF13041">
    <property type="entry name" value="PPR_2"/>
    <property type="match status" value="3"/>
</dbReference>
<dbReference type="Proteomes" id="UP000265515">
    <property type="component" value="Unassembled WGS sequence"/>
</dbReference>
<feature type="repeat" description="PPR" evidence="3">
    <location>
        <begin position="675"/>
        <end position="709"/>
    </location>
</feature>
<dbReference type="PROSITE" id="PS51375">
    <property type="entry name" value="PPR"/>
    <property type="match status" value="10"/>
</dbReference>
<keyword evidence="2" id="KW-0677">Repeat</keyword>
<proteinExistence type="inferred from homology"/>
<feature type="compositionally biased region" description="Polar residues" evidence="4">
    <location>
        <begin position="519"/>
        <end position="531"/>
    </location>
</feature>
<comment type="caution">
    <text evidence="6">The sequence shown here is derived from an EMBL/GenBank/DDBJ whole genome shotgun (WGS) entry which is preliminary data.</text>
</comment>
<feature type="compositionally biased region" description="Basic and acidic residues" evidence="4">
    <location>
        <begin position="550"/>
        <end position="564"/>
    </location>
</feature>
<evidence type="ECO:0000313" key="6">
    <source>
        <dbReference type="EMBL" id="GBG80838.1"/>
    </source>
</evidence>
<feature type="repeat" description="PPR" evidence="3">
    <location>
        <begin position="788"/>
        <end position="822"/>
    </location>
</feature>
<dbReference type="OrthoDB" id="185373at2759"/>
<dbReference type="EMBL" id="BFEA01000358">
    <property type="protein sequence ID" value="GBG80838.1"/>
    <property type="molecule type" value="Genomic_DNA"/>
</dbReference>
<accession>A0A388LEV7</accession>
<dbReference type="PANTHER" id="PTHR47447">
    <property type="entry name" value="OS03G0856100 PROTEIN"/>
    <property type="match status" value="1"/>
</dbReference>
<dbReference type="SMART" id="SM00463">
    <property type="entry name" value="SMR"/>
    <property type="match status" value="1"/>
</dbReference>
<feature type="repeat" description="PPR" evidence="3">
    <location>
        <begin position="968"/>
        <end position="1002"/>
    </location>
</feature>
<feature type="repeat" description="PPR" evidence="3">
    <location>
        <begin position="747"/>
        <end position="777"/>
    </location>
</feature>
<dbReference type="InterPro" id="IPR002885">
    <property type="entry name" value="PPR_rpt"/>
</dbReference>
<feature type="region of interest" description="Disordered" evidence="4">
    <location>
        <begin position="37"/>
        <end position="56"/>
    </location>
</feature>
<dbReference type="NCBIfam" id="TIGR00756">
    <property type="entry name" value="PPR"/>
    <property type="match status" value="9"/>
</dbReference>
<feature type="compositionally biased region" description="Basic residues" evidence="4">
    <location>
        <begin position="565"/>
        <end position="580"/>
    </location>
</feature>
<evidence type="ECO:0000256" key="3">
    <source>
        <dbReference type="PROSITE-ProRule" id="PRU00708"/>
    </source>
</evidence>
<evidence type="ECO:0000256" key="1">
    <source>
        <dbReference type="ARBA" id="ARBA00007626"/>
    </source>
</evidence>
<organism evidence="6 7">
    <name type="scientific">Chara braunii</name>
    <name type="common">Braun's stonewort</name>
    <dbReference type="NCBI Taxonomy" id="69332"/>
    <lineage>
        <taxon>Eukaryota</taxon>
        <taxon>Viridiplantae</taxon>
        <taxon>Streptophyta</taxon>
        <taxon>Charophyceae</taxon>
        <taxon>Charales</taxon>
        <taxon>Characeae</taxon>
        <taxon>Chara</taxon>
    </lineage>
</organism>
<evidence type="ECO:0000256" key="2">
    <source>
        <dbReference type="ARBA" id="ARBA00022737"/>
    </source>
</evidence>
<dbReference type="InterPro" id="IPR011990">
    <property type="entry name" value="TPR-like_helical_dom_sf"/>
</dbReference>
<dbReference type="Gramene" id="GBG80838">
    <property type="protein sequence ID" value="GBG80838"/>
    <property type="gene ID" value="CBR_g31394"/>
</dbReference>
<evidence type="ECO:0000313" key="7">
    <source>
        <dbReference type="Proteomes" id="UP000265515"/>
    </source>
</evidence>